<accession>A0ABP4X939</accession>
<organism evidence="1 2">
    <name type="scientific">Nostocoides vanveenii</name>
    <dbReference type="NCBI Taxonomy" id="330835"/>
    <lineage>
        <taxon>Bacteria</taxon>
        <taxon>Bacillati</taxon>
        <taxon>Actinomycetota</taxon>
        <taxon>Actinomycetes</taxon>
        <taxon>Micrococcales</taxon>
        <taxon>Intrasporangiaceae</taxon>
        <taxon>Nostocoides</taxon>
    </lineage>
</organism>
<gene>
    <name evidence="1" type="ORF">GCM10009810_32690</name>
</gene>
<sequence>MRQRSSAAGSGNVLDEPVTFNRITHVGGCRIRVRGWEGTFAQDGSFATIHIEPVGTGSRIGFAGARESAEVTVCDSDRVNWYGHGEQSGESCEVVPEHVAL</sequence>
<dbReference type="Proteomes" id="UP001501475">
    <property type="component" value="Unassembled WGS sequence"/>
</dbReference>
<dbReference type="RefSeq" id="WP_344068173.1">
    <property type="nucleotide sequence ID" value="NZ_BAAAPN010000097.1"/>
</dbReference>
<protein>
    <submittedName>
        <fullName evidence="1">Uncharacterized protein</fullName>
    </submittedName>
</protein>
<name>A0ABP4X939_9MICO</name>
<evidence type="ECO:0000313" key="1">
    <source>
        <dbReference type="EMBL" id="GAA1772885.1"/>
    </source>
</evidence>
<proteinExistence type="predicted"/>
<dbReference type="EMBL" id="BAAAPN010000097">
    <property type="protein sequence ID" value="GAA1772885.1"/>
    <property type="molecule type" value="Genomic_DNA"/>
</dbReference>
<comment type="caution">
    <text evidence="1">The sequence shown here is derived from an EMBL/GenBank/DDBJ whole genome shotgun (WGS) entry which is preliminary data.</text>
</comment>
<evidence type="ECO:0000313" key="2">
    <source>
        <dbReference type="Proteomes" id="UP001501475"/>
    </source>
</evidence>
<keyword evidence="2" id="KW-1185">Reference proteome</keyword>
<reference evidence="2" key="1">
    <citation type="journal article" date="2019" name="Int. J. Syst. Evol. Microbiol.">
        <title>The Global Catalogue of Microorganisms (GCM) 10K type strain sequencing project: providing services to taxonomists for standard genome sequencing and annotation.</title>
        <authorList>
            <consortium name="The Broad Institute Genomics Platform"/>
            <consortium name="The Broad Institute Genome Sequencing Center for Infectious Disease"/>
            <person name="Wu L."/>
            <person name="Ma J."/>
        </authorList>
    </citation>
    <scope>NUCLEOTIDE SEQUENCE [LARGE SCALE GENOMIC DNA]</scope>
    <source>
        <strain evidence="2">JCM 15591</strain>
    </source>
</reference>